<proteinExistence type="predicted"/>
<dbReference type="PANTHER" id="PTHR22916">
    <property type="entry name" value="GLYCOSYLTRANSFERASE"/>
    <property type="match status" value="1"/>
</dbReference>
<protein>
    <submittedName>
        <fullName evidence="2">Glycosyltransferase</fullName>
        <ecNumber evidence="2">2.4.-.-</ecNumber>
    </submittedName>
</protein>
<keyword evidence="3" id="KW-1185">Reference proteome</keyword>
<evidence type="ECO:0000313" key="3">
    <source>
        <dbReference type="Proteomes" id="UP001174908"/>
    </source>
</evidence>
<dbReference type="GO" id="GO:0016757">
    <property type="term" value="F:glycosyltransferase activity"/>
    <property type="evidence" value="ECO:0007669"/>
    <property type="project" value="UniProtKB-KW"/>
</dbReference>
<organism evidence="2 3">
    <name type="scientific">Variovorax dokdonensis</name>
    <dbReference type="NCBI Taxonomy" id="344883"/>
    <lineage>
        <taxon>Bacteria</taxon>
        <taxon>Pseudomonadati</taxon>
        <taxon>Pseudomonadota</taxon>
        <taxon>Betaproteobacteria</taxon>
        <taxon>Burkholderiales</taxon>
        <taxon>Comamonadaceae</taxon>
        <taxon>Variovorax</taxon>
    </lineage>
</organism>
<dbReference type="PANTHER" id="PTHR22916:SF3">
    <property type="entry name" value="UDP-GLCNAC:BETAGAL BETA-1,3-N-ACETYLGLUCOSAMINYLTRANSFERASE-LIKE PROTEIN 1"/>
    <property type="match status" value="1"/>
</dbReference>
<keyword evidence="2" id="KW-0328">Glycosyltransferase</keyword>
<name>A0ABT7N4Z3_9BURK</name>
<gene>
    <name evidence="2" type="ORF">QTH91_00835</name>
</gene>
<dbReference type="EC" id="2.4.-.-" evidence="2"/>
<sequence>MTASSISIVLATHNGAAFLGEQLESLLSQSLPPLEIVVGDDASTDDTLAILNSFASRSKVPIRVHRNLPGLGFRENFLDCCSHAKGEWIAFCDQDDVWHPQKLATCAQHFGREGVVMVTHAAHLIDAQGKTIGRFRQGIDSDATKPPLAYDPWSTFWGFSLVFKRRLLDLCSSDGRFVDYIAPRHKIAHDRWVCFLAQCVGNTVELAQPLAGYRQHGANAFGAGDKRARNIRKETVERHRHYVAATERMLDIVESMPAWAEHEFPAFDRARAYAFFSAALAQLKARSAVYEKSRGGGVVQAARNFIDGSYADVRSGRMRWRSLWRDVIYCASPGKR</sequence>
<dbReference type="Proteomes" id="UP001174908">
    <property type="component" value="Unassembled WGS sequence"/>
</dbReference>
<dbReference type="InterPro" id="IPR001173">
    <property type="entry name" value="Glyco_trans_2-like"/>
</dbReference>
<dbReference type="Gene3D" id="3.90.550.10">
    <property type="entry name" value="Spore Coat Polysaccharide Biosynthesis Protein SpsA, Chain A"/>
    <property type="match status" value="1"/>
</dbReference>
<comment type="caution">
    <text evidence="2">The sequence shown here is derived from an EMBL/GenBank/DDBJ whole genome shotgun (WGS) entry which is preliminary data.</text>
</comment>
<dbReference type="Pfam" id="PF00535">
    <property type="entry name" value="Glycos_transf_2"/>
    <property type="match status" value="1"/>
</dbReference>
<dbReference type="InterPro" id="IPR029044">
    <property type="entry name" value="Nucleotide-diphossugar_trans"/>
</dbReference>
<dbReference type="RefSeq" id="WP_286658141.1">
    <property type="nucleotide sequence ID" value="NZ_JASZYV010000001.1"/>
</dbReference>
<dbReference type="SUPFAM" id="SSF53448">
    <property type="entry name" value="Nucleotide-diphospho-sugar transferases"/>
    <property type="match status" value="1"/>
</dbReference>
<accession>A0ABT7N4Z3</accession>
<evidence type="ECO:0000259" key="1">
    <source>
        <dbReference type="Pfam" id="PF00535"/>
    </source>
</evidence>
<feature type="domain" description="Glycosyltransferase 2-like" evidence="1">
    <location>
        <begin position="7"/>
        <end position="165"/>
    </location>
</feature>
<dbReference type="EMBL" id="JASZYV010000001">
    <property type="protein sequence ID" value="MDM0043014.1"/>
    <property type="molecule type" value="Genomic_DNA"/>
</dbReference>
<evidence type="ECO:0000313" key="2">
    <source>
        <dbReference type="EMBL" id="MDM0043014.1"/>
    </source>
</evidence>
<reference evidence="2" key="1">
    <citation type="submission" date="2023-06" db="EMBL/GenBank/DDBJ databases">
        <authorList>
            <person name="Jiang Y."/>
            <person name="Liu Q."/>
        </authorList>
    </citation>
    <scope>NUCLEOTIDE SEQUENCE</scope>
    <source>
        <strain evidence="2">CGMCC 1.12089</strain>
    </source>
</reference>
<keyword evidence="2" id="KW-0808">Transferase</keyword>